<evidence type="ECO:0000256" key="1">
    <source>
        <dbReference type="ARBA" id="ARBA00022692"/>
    </source>
</evidence>
<dbReference type="AlphaFoldDB" id="A0A1G6T8Z3"/>
<comment type="similarity">
    <text evidence="4">Belongs to the methyl-accepting chemotaxis (MCP) protein family.</text>
</comment>
<name>A0A1G6T8Z3_9ACTN</name>
<reference evidence="5 6" key="1">
    <citation type="submission" date="2016-10" db="EMBL/GenBank/DDBJ databases">
        <authorList>
            <person name="de Groot N.N."/>
        </authorList>
    </citation>
    <scope>NUCLEOTIDE SEQUENCE [LARGE SCALE GENOMIC DNA]</scope>
    <source>
        <strain evidence="5 6">CGMCC 4.6858</strain>
    </source>
</reference>
<dbReference type="InterPro" id="IPR004089">
    <property type="entry name" value="MCPsignal_dom"/>
</dbReference>
<dbReference type="SMART" id="SM00283">
    <property type="entry name" value="MA"/>
    <property type="match status" value="1"/>
</dbReference>
<evidence type="ECO:0000313" key="5">
    <source>
        <dbReference type="EMBL" id="SDD25518.1"/>
    </source>
</evidence>
<keyword evidence="2" id="KW-0472">Membrane</keyword>
<evidence type="ECO:0000313" key="6">
    <source>
        <dbReference type="Proteomes" id="UP000199034"/>
    </source>
</evidence>
<sequence length="526" mass="53911">MKSPITWTVGRRLAAISGIGAVTAVVIGGVALNGLRTLDHQNNEVEKYDDAVVVLRAIDTRASELKVTGLKALASDDPGALQTDVEDDLAQVQGYLEDLRDLGLDDGGEEAQAFAQAFTTYGEAIGGIVAKVAADQQQWQAKGPQIVEEVQAANDATDAVVGAAIESVTALSDTESEQMDESLGSAQRLLIIAGLVGLLALVSLAFLIARSITLPLRSSIDVLKAFADGDLTQRAEEKSAAELGELEHALNQSVDSVGRIIGAVSASAHAVAASSEELSASSQQIAAGAEETSVQAGVVSGAAEEVSRNVGTVAAGAEEMGASIREIAHSANEAARVASQAVSMVDTTNETVAKLGTSSQEIGNVVKVITSIAEQTNLLALNATIEAARAGEAGKGFAVVANEVKELAQETARATEDIARRVEAIQADTGGAVDAIGEIATIITSINDYQLTIASAVEEQTATTNEMSRNVGEASTGSGEIATNISGVATAAETTTQAVNQTLTAISELATMAADLNSEVARFKTV</sequence>
<keyword evidence="2" id="KW-1133">Transmembrane helix</keyword>
<evidence type="ECO:0000256" key="4">
    <source>
        <dbReference type="ARBA" id="ARBA00029447"/>
    </source>
</evidence>
<dbReference type="GO" id="GO:0016020">
    <property type="term" value="C:membrane"/>
    <property type="evidence" value="ECO:0007669"/>
    <property type="project" value="InterPro"/>
</dbReference>
<dbReference type="Proteomes" id="UP000199034">
    <property type="component" value="Unassembled WGS sequence"/>
</dbReference>
<dbReference type="PROSITE" id="PS50111">
    <property type="entry name" value="CHEMOTAXIS_TRANSDUC_2"/>
    <property type="match status" value="1"/>
</dbReference>
<dbReference type="Pfam" id="PF00015">
    <property type="entry name" value="MCPsignal"/>
    <property type="match status" value="1"/>
</dbReference>
<dbReference type="InterPro" id="IPR003660">
    <property type="entry name" value="HAMP_dom"/>
</dbReference>
<dbReference type="RefSeq" id="WP_090856684.1">
    <property type="nucleotide sequence ID" value="NZ_FMZM01000007.1"/>
</dbReference>
<evidence type="ECO:0000256" key="2">
    <source>
        <dbReference type="ARBA" id="ARBA00022989"/>
    </source>
</evidence>
<keyword evidence="6" id="KW-1185">Reference proteome</keyword>
<dbReference type="STRING" id="1045774.SAMN05421872_1072"/>
<dbReference type="Pfam" id="PF00672">
    <property type="entry name" value="HAMP"/>
    <property type="match status" value="1"/>
</dbReference>
<dbReference type="SMART" id="SM00304">
    <property type="entry name" value="HAMP"/>
    <property type="match status" value="2"/>
</dbReference>
<dbReference type="Gene3D" id="1.10.287.950">
    <property type="entry name" value="Methyl-accepting chemotaxis protein"/>
    <property type="match status" value="1"/>
</dbReference>
<dbReference type="SUPFAM" id="SSF58104">
    <property type="entry name" value="Methyl-accepting chemotaxis protein (MCP) signaling domain"/>
    <property type="match status" value="1"/>
</dbReference>
<keyword evidence="1" id="KW-0812">Transmembrane</keyword>
<evidence type="ECO:0000256" key="3">
    <source>
        <dbReference type="ARBA" id="ARBA00023224"/>
    </source>
</evidence>
<dbReference type="GO" id="GO:0007165">
    <property type="term" value="P:signal transduction"/>
    <property type="evidence" value="ECO:0007669"/>
    <property type="project" value="UniProtKB-KW"/>
</dbReference>
<keyword evidence="3" id="KW-0807">Transducer</keyword>
<dbReference type="EMBL" id="FMZM01000007">
    <property type="protein sequence ID" value="SDD25518.1"/>
    <property type="molecule type" value="Genomic_DNA"/>
</dbReference>
<dbReference type="PROSITE" id="PS50885">
    <property type="entry name" value="HAMP"/>
    <property type="match status" value="1"/>
</dbReference>
<dbReference type="PANTHER" id="PTHR32089">
    <property type="entry name" value="METHYL-ACCEPTING CHEMOTAXIS PROTEIN MCPB"/>
    <property type="match status" value="1"/>
</dbReference>
<dbReference type="CDD" id="cd06225">
    <property type="entry name" value="HAMP"/>
    <property type="match status" value="1"/>
</dbReference>
<protein>
    <submittedName>
        <fullName evidence="5">Methyl-accepting chemotaxis protein</fullName>
    </submittedName>
</protein>
<organism evidence="5 6">
    <name type="scientific">Nocardioides lianchengensis</name>
    <dbReference type="NCBI Taxonomy" id="1045774"/>
    <lineage>
        <taxon>Bacteria</taxon>
        <taxon>Bacillati</taxon>
        <taxon>Actinomycetota</taxon>
        <taxon>Actinomycetes</taxon>
        <taxon>Propionibacteriales</taxon>
        <taxon>Nocardioidaceae</taxon>
        <taxon>Nocardioides</taxon>
    </lineage>
</organism>
<accession>A0A1G6T8Z3</accession>
<dbReference type="PANTHER" id="PTHR32089:SF112">
    <property type="entry name" value="LYSOZYME-LIKE PROTEIN-RELATED"/>
    <property type="match status" value="1"/>
</dbReference>
<dbReference type="OrthoDB" id="8667074at2"/>
<proteinExistence type="inferred from homology"/>
<gene>
    <name evidence="5" type="ORF">SAMN05421872_1072</name>
</gene>